<feature type="transmembrane region" description="Helical" evidence="7">
    <location>
        <begin position="105"/>
        <end position="123"/>
    </location>
</feature>
<keyword evidence="6 7" id="KW-0472">Membrane</keyword>
<evidence type="ECO:0000313" key="10">
    <source>
        <dbReference type="Proteomes" id="UP001207294"/>
    </source>
</evidence>
<feature type="domain" description="ABC transmembrane type-1" evidence="8">
    <location>
        <begin position="63"/>
        <end position="243"/>
    </location>
</feature>
<dbReference type="EMBL" id="JAOXML010000016">
    <property type="protein sequence ID" value="MCV4378531.1"/>
    <property type="molecule type" value="Genomic_DNA"/>
</dbReference>
<dbReference type="InterPro" id="IPR035906">
    <property type="entry name" value="MetI-like_sf"/>
</dbReference>
<evidence type="ECO:0000256" key="2">
    <source>
        <dbReference type="ARBA" id="ARBA00022448"/>
    </source>
</evidence>
<feature type="transmembrane region" description="Helical" evidence="7">
    <location>
        <begin position="224"/>
        <end position="243"/>
    </location>
</feature>
<organism evidence="9 10">
    <name type="scientific">Pseudomonas capsici</name>
    <dbReference type="NCBI Taxonomy" id="2810614"/>
    <lineage>
        <taxon>Bacteria</taxon>
        <taxon>Pseudomonadati</taxon>
        <taxon>Pseudomonadota</taxon>
        <taxon>Gammaproteobacteria</taxon>
        <taxon>Pseudomonadales</taxon>
        <taxon>Pseudomonadaceae</taxon>
        <taxon>Pseudomonas</taxon>
    </lineage>
</organism>
<dbReference type="CDD" id="cd06261">
    <property type="entry name" value="TM_PBP2"/>
    <property type="match status" value="1"/>
</dbReference>
<protein>
    <submittedName>
        <fullName evidence="9">Aliphatic sulfonate ABC transporter permease SsuC</fullName>
    </submittedName>
</protein>
<dbReference type="Proteomes" id="UP001207294">
    <property type="component" value="Unassembled WGS sequence"/>
</dbReference>
<comment type="similarity">
    <text evidence="7">Belongs to the binding-protein-dependent transport system permease family.</text>
</comment>
<accession>A0ABT3C0M2</accession>
<feature type="transmembrane region" description="Helical" evidence="7">
    <location>
        <begin position="169"/>
        <end position="186"/>
    </location>
</feature>
<evidence type="ECO:0000256" key="3">
    <source>
        <dbReference type="ARBA" id="ARBA00022475"/>
    </source>
</evidence>
<keyword evidence="5 7" id="KW-1133">Transmembrane helix</keyword>
<feature type="transmembrane region" description="Helical" evidence="7">
    <location>
        <begin position="70"/>
        <end position="93"/>
    </location>
</feature>
<dbReference type="RefSeq" id="WP_117167521.1">
    <property type="nucleotide sequence ID" value="NZ_JAFGZD010000015.1"/>
</dbReference>
<comment type="subcellular location">
    <subcellularLocation>
        <location evidence="1 7">Cell membrane</location>
        <topology evidence="1 7">Multi-pass membrane protein</topology>
    </subcellularLocation>
</comment>
<evidence type="ECO:0000259" key="8">
    <source>
        <dbReference type="PROSITE" id="PS50928"/>
    </source>
</evidence>
<dbReference type="PROSITE" id="PS50928">
    <property type="entry name" value="ABC_TM1"/>
    <property type="match status" value="1"/>
</dbReference>
<sequence length="265" mass="28559">MSLSASQRTIHRLAPWALPVLLLAVWQLSVSAGWLSTRILPAPSAVIEAGYSLVASGEIWTHLAISGWRAGIGFAIGGGIGLILGFITGLTKWGERLLDSSVQMIRNVPHLALIPLVILWFGIDETAKIFLVALGTLFPIYLNTYHGIRNIDPALVEMSRSYGLSGFSLFRHVILPGAMPSILVGVRFALGFMWLTLIVAETISASSGIGYLAMNAREFLQTDVVVLAIVLYAVLGKLADLAARALERVCLRWHPAYQVSKGGAA</sequence>
<keyword evidence="3" id="KW-1003">Cell membrane</keyword>
<dbReference type="NCBIfam" id="NF008470">
    <property type="entry name" value="PRK11365.1"/>
    <property type="match status" value="1"/>
</dbReference>
<gene>
    <name evidence="9" type="primary">ssuC</name>
    <name evidence="9" type="ORF">OH718_18180</name>
</gene>
<evidence type="ECO:0000256" key="7">
    <source>
        <dbReference type="RuleBase" id="RU363032"/>
    </source>
</evidence>
<dbReference type="Pfam" id="PF00528">
    <property type="entry name" value="BPD_transp_1"/>
    <property type="match status" value="1"/>
</dbReference>
<name>A0ABT3C0M2_9PSED</name>
<proteinExistence type="inferred from homology"/>
<dbReference type="PANTHER" id="PTHR30151">
    <property type="entry name" value="ALKANE SULFONATE ABC TRANSPORTER-RELATED, MEMBRANE SUBUNIT"/>
    <property type="match status" value="1"/>
</dbReference>
<dbReference type="PANTHER" id="PTHR30151:SF38">
    <property type="entry name" value="ALIPHATIC SULFONATES TRANSPORT PERMEASE PROTEIN SSUC-RELATED"/>
    <property type="match status" value="1"/>
</dbReference>
<evidence type="ECO:0000313" key="9">
    <source>
        <dbReference type="EMBL" id="MCV4378531.1"/>
    </source>
</evidence>
<comment type="caution">
    <text evidence="9">The sequence shown here is derived from an EMBL/GenBank/DDBJ whole genome shotgun (WGS) entry which is preliminary data.</text>
</comment>
<dbReference type="InterPro" id="IPR000515">
    <property type="entry name" value="MetI-like"/>
</dbReference>
<evidence type="ECO:0000256" key="6">
    <source>
        <dbReference type="ARBA" id="ARBA00023136"/>
    </source>
</evidence>
<evidence type="ECO:0000256" key="5">
    <source>
        <dbReference type="ARBA" id="ARBA00022989"/>
    </source>
</evidence>
<reference evidence="9 10" key="1">
    <citation type="submission" date="2022-10" db="EMBL/GenBank/DDBJ databases">
        <title>Characterization of Pseudomonas capsici strains from pepper and tomato in Georgia.</title>
        <authorList>
            <person name="Zhao M."/>
            <person name="Dutta B."/>
        </authorList>
    </citation>
    <scope>NUCLEOTIDE SEQUENCE [LARGE SCALE GENOMIC DNA]</scope>
    <source>
        <strain evidence="9 10">Pc20-5</strain>
    </source>
</reference>
<evidence type="ECO:0000256" key="4">
    <source>
        <dbReference type="ARBA" id="ARBA00022692"/>
    </source>
</evidence>
<evidence type="ECO:0000256" key="1">
    <source>
        <dbReference type="ARBA" id="ARBA00004651"/>
    </source>
</evidence>
<keyword evidence="4 7" id="KW-0812">Transmembrane</keyword>
<feature type="transmembrane region" description="Helical" evidence="7">
    <location>
        <begin position="129"/>
        <end position="148"/>
    </location>
</feature>
<dbReference type="GeneID" id="93562918"/>
<dbReference type="SUPFAM" id="SSF161098">
    <property type="entry name" value="MetI-like"/>
    <property type="match status" value="1"/>
</dbReference>
<feature type="transmembrane region" description="Helical" evidence="7">
    <location>
        <begin position="192"/>
        <end position="212"/>
    </location>
</feature>
<keyword evidence="10" id="KW-1185">Reference proteome</keyword>
<keyword evidence="2 7" id="KW-0813">Transport</keyword>
<dbReference type="Gene3D" id="1.10.3720.10">
    <property type="entry name" value="MetI-like"/>
    <property type="match status" value="1"/>
</dbReference>